<keyword evidence="3" id="KW-0067">ATP-binding</keyword>
<dbReference type="SUPFAM" id="SSF52540">
    <property type="entry name" value="P-loop containing nucleoside triphosphate hydrolases"/>
    <property type="match status" value="1"/>
</dbReference>
<dbReference type="PANTHER" id="PTHR33418">
    <property type="entry name" value="HELICASE-ASSOCIATED"/>
    <property type="match status" value="1"/>
</dbReference>
<gene>
    <name evidence="3" type="ORF">ACM15_09575</name>
</gene>
<accession>A0A0J6CL50</accession>
<dbReference type="PANTHER" id="PTHR33418:SF1">
    <property type="entry name" value="HELICASE-ASSOCIATED DOMAIN-CONTAINING PROTEIN"/>
    <property type="match status" value="1"/>
</dbReference>
<dbReference type="PROSITE" id="PS51194">
    <property type="entry name" value="HELICASE_CTER"/>
    <property type="match status" value="1"/>
</dbReference>
<dbReference type="PATRIC" id="fig|328812.4.peg.2490"/>
<proteinExistence type="predicted"/>
<dbReference type="Pfam" id="PF03457">
    <property type="entry name" value="HA"/>
    <property type="match status" value="4"/>
</dbReference>
<dbReference type="AlphaFoldDB" id="A0A0J6CL50"/>
<dbReference type="Pfam" id="PF00271">
    <property type="entry name" value="Helicase_C"/>
    <property type="match status" value="1"/>
</dbReference>
<keyword evidence="3" id="KW-0547">Nucleotide-binding</keyword>
<dbReference type="PROSITE" id="PS51192">
    <property type="entry name" value="HELICASE_ATP_BIND_1"/>
    <property type="match status" value="1"/>
</dbReference>
<comment type="caution">
    <text evidence="3">The sequence shown here is derived from an EMBL/GenBank/DDBJ whole genome shotgun (WGS) entry which is preliminary data.</text>
</comment>
<feature type="domain" description="Helicase C-terminal" evidence="2">
    <location>
        <begin position="327"/>
        <end position="479"/>
    </location>
</feature>
<keyword evidence="3" id="KW-0347">Helicase</keyword>
<dbReference type="Pfam" id="PF04851">
    <property type="entry name" value="ResIII"/>
    <property type="match status" value="2"/>
</dbReference>
<dbReference type="InterPro" id="IPR001650">
    <property type="entry name" value="Helicase_C-like"/>
</dbReference>
<reference evidence="3 4" key="1">
    <citation type="submission" date="2015-06" db="EMBL/GenBank/DDBJ databases">
        <title>Draft Genome Sequence of Parabacteroides goldsteinii with Putative Novel Metallo-Beta-Lactamases Isolated from a Blood Culture from a Human Patient.</title>
        <authorList>
            <person name="Krogh T.J."/>
            <person name="Agergaard C.N."/>
            <person name="Moller-Jensen J."/>
            <person name="Justesen U.S."/>
        </authorList>
    </citation>
    <scope>NUCLEOTIDE SEQUENCE [LARGE SCALE GENOMIC DNA]</scope>
    <source>
        <strain evidence="3 4">910340</strain>
    </source>
</reference>
<dbReference type="InterPro" id="IPR014001">
    <property type="entry name" value="Helicase_ATP-bd"/>
</dbReference>
<dbReference type="InterPro" id="IPR005114">
    <property type="entry name" value="Helicase_assoc"/>
</dbReference>
<evidence type="ECO:0000259" key="2">
    <source>
        <dbReference type="PROSITE" id="PS51194"/>
    </source>
</evidence>
<protein>
    <submittedName>
        <fullName evidence="3">Helicase</fullName>
    </submittedName>
</protein>
<name>A0A0J6CL50_9BACT</name>
<sequence length="755" mass="87728">MLFVLCDLYHSYHYFVTEESGCLLVGFREDSVTFIVKEVWNKEPVGLPEVDGLYSEMQRIGEMCGCSQFRVLAHGGYLPEALSFELHGLTVSDDSYLKSLETGKHIELFSHNEAAYRAIEEGFKTNRIGAVVQATGTGKSYLIARYIVNHSEDDIVVIAPNVTIIAEIKKAIGRTMPHVAYRTFQALVLNRGTVGELKADHIIIDEFHHFGAEVWGKAVQEVIDNNPEARVLGMSATPIRPEEMLDTVEVYFKGNLFHELSLSMAWYYKILPVPVLVQSVFDLNNQLDKVQRMLNRSDCTSERRKHIQDKINFARLDFRGSLSASELIRRYLPKEVKKMLVFCKDKEDLQHMIPEVSNWLGQAGFETETFEIHNGLSNRENEKTLRRFRRETGKLHVLFSINMLIEGLHVEGVDAAMFLRRTESYVVALQQLGRCLKAGSDRHPVVLDFVNNLSGRSVYEAMSRELVYHPAIRAPKSFKGFMEFEVTGFLSDIRARVDDMLAELDAWPVMYERLIEYKEREGRWPQAAEGKLGNWCNTQRIARKKGTLSEDYISQLDRIGFEWEVQDSRWMNCFEELKAFMAVEHRCPKRGENKLNTWCNTQRQARKKGLLSNERIRLLDSIGFWWEQDLDSLWAENWQQVLIYYKKHKRWPKSNEGKAGSWCNTQRKNRKQGLLSAERIARMDAEGFIWTIDDVWMENYEKLQQFFSENNRWPTARENKLGSWCFVQRRALKKGELPPTRKNLLDKIAFPWNLK</sequence>
<dbReference type="GO" id="GO:0004386">
    <property type="term" value="F:helicase activity"/>
    <property type="evidence" value="ECO:0007669"/>
    <property type="project" value="UniProtKB-KW"/>
</dbReference>
<dbReference type="Gene3D" id="6.10.140.530">
    <property type="match status" value="4"/>
</dbReference>
<keyword evidence="3" id="KW-0378">Hydrolase</keyword>
<dbReference type="SMART" id="SM00487">
    <property type="entry name" value="DEXDc"/>
    <property type="match status" value="1"/>
</dbReference>
<dbReference type="InterPro" id="IPR027417">
    <property type="entry name" value="P-loop_NTPase"/>
</dbReference>
<dbReference type="GO" id="GO:0003677">
    <property type="term" value="F:DNA binding"/>
    <property type="evidence" value="ECO:0007669"/>
    <property type="project" value="InterPro"/>
</dbReference>
<feature type="domain" description="Helicase ATP-binding" evidence="1">
    <location>
        <begin position="120"/>
        <end position="256"/>
    </location>
</feature>
<evidence type="ECO:0000259" key="1">
    <source>
        <dbReference type="PROSITE" id="PS51192"/>
    </source>
</evidence>
<dbReference type="EMBL" id="LFJV01000027">
    <property type="protein sequence ID" value="KMM33873.1"/>
    <property type="molecule type" value="Genomic_DNA"/>
</dbReference>
<evidence type="ECO:0000313" key="3">
    <source>
        <dbReference type="EMBL" id="KMM33873.1"/>
    </source>
</evidence>
<evidence type="ECO:0000313" key="4">
    <source>
        <dbReference type="Proteomes" id="UP000036166"/>
    </source>
</evidence>
<organism evidence="3 4">
    <name type="scientific">Parabacteroides goldsteinii</name>
    <dbReference type="NCBI Taxonomy" id="328812"/>
    <lineage>
        <taxon>Bacteria</taxon>
        <taxon>Pseudomonadati</taxon>
        <taxon>Bacteroidota</taxon>
        <taxon>Bacteroidia</taxon>
        <taxon>Bacteroidales</taxon>
        <taxon>Tannerellaceae</taxon>
        <taxon>Parabacteroides</taxon>
    </lineage>
</organism>
<dbReference type="Gene3D" id="3.40.50.300">
    <property type="entry name" value="P-loop containing nucleotide triphosphate hydrolases"/>
    <property type="match status" value="2"/>
</dbReference>
<dbReference type="Proteomes" id="UP000036166">
    <property type="component" value="Unassembled WGS sequence"/>
</dbReference>
<dbReference type="InterPro" id="IPR006935">
    <property type="entry name" value="Helicase/UvrB_N"/>
</dbReference>
<dbReference type="GO" id="GO:0016787">
    <property type="term" value="F:hydrolase activity"/>
    <property type="evidence" value="ECO:0007669"/>
    <property type="project" value="InterPro"/>
</dbReference>
<dbReference type="GO" id="GO:0005524">
    <property type="term" value="F:ATP binding"/>
    <property type="evidence" value="ECO:0007669"/>
    <property type="project" value="InterPro"/>
</dbReference>